<dbReference type="HOGENOM" id="CLU_3344212_0_0_6"/>
<dbReference type="KEGG" id="gsn:YC6258_01202"/>
<sequence length="37" mass="4426">MPRRWKSGSILASHFCFFFVRQSLLNKELTQFHNSVL</sequence>
<name>A0A0C5V189_9GAMM</name>
<organism evidence="1 2">
    <name type="scientific">Gynuella sunshinyii YC6258</name>
    <dbReference type="NCBI Taxonomy" id="1445510"/>
    <lineage>
        <taxon>Bacteria</taxon>
        <taxon>Pseudomonadati</taxon>
        <taxon>Pseudomonadota</taxon>
        <taxon>Gammaproteobacteria</taxon>
        <taxon>Oceanospirillales</taxon>
        <taxon>Saccharospirillaceae</taxon>
        <taxon>Gynuella</taxon>
    </lineage>
</organism>
<protein>
    <submittedName>
        <fullName evidence="1">Uncharacterized protein</fullName>
    </submittedName>
</protein>
<dbReference type="EMBL" id="CP007142">
    <property type="protein sequence ID" value="AJQ93250.1"/>
    <property type="molecule type" value="Genomic_DNA"/>
</dbReference>
<evidence type="ECO:0000313" key="1">
    <source>
        <dbReference type="EMBL" id="AJQ93250.1"/>
    </source>
</evidence>
<accession>A0A0C5V189</accession>
<dbReference type="AlphaFoldDB" id="A0A0C5V189"/>
<reference evidence="1 2" key="1">
    <citation type="submission" date="2014-01" db="EMBL/GenBank/DDBJ databases">
        <title>Full genme sequencing of cellulolytic bacterium Gynuella sunshinyii YC6258T gen. nov., sp. nov.</title>
        <authorList>
            <person name="Khan H."/>
            <person name="Chung E.J."/>
            <person name="Chung Y.R."/>
        </authorList>
    </citation>
    <scope>NUCLEOTIDE SEQUENCE [LARGE SCALE GENOMIC DNA]</scope>
    <source>
        <strain evidence="1 2">YC6258</strain>
    </source>
</reference>
<evidence type="ECO:0000313" key="2">
    <source>
        <dbReference type="Proteomes" id="UP000032266"/>
    </source>
</evidence>
<keyword evidence="2" id="KW-1185">Reference proteome</keyword>
<dbReference type="STRING" id="1445510.YC6258_01202"/>
<dbReference type="Proteomes" id="UP000032266">
    <property type="component" value="Chromosome"/>
</dbReference>
<gene>
    <name evidence="1" type="ORF">YC6258_01202</name>
</gene>
<proteinExistence type="predicted"/>